<dbReference type="EC" id="1.1.1.262" evidence="10"/>
<feature type="binding site" evidence="10">
    <location>
        <position position="169"/>
    </location>
    <ligand>
        <name>a divalent metal cation</name>
        <dbReference type="ChEBI" id="CHEBI:60240"/>
        <note>ligand shared between dimeric partners</note>
    </ligand>
</feature>
<comment type="miscellaneous">
    <text evidence="10">The active site is located at the dimer interface.</text>
</comment>
<comment type="subunit">
    <text evidence="10">Homodimer.</text>
</comment>
<reference evidence="12" key="1">
    <citation type="submission" date="2016-01" db="EMBL/GenBank/DDBJ databases">
        <title>Complete genome sequence of Microbulbifer sp. CCB-MM1, a halophile isolated from Matang Mangrove Forest, Perak.</title>
        <authorList>
            <person name="Moh T.H."/>
            <person name="Dinesh B."/>
            <person name="Lau N.-S."/>
            <person name="Go F."/>
            <person name="Alexander Chong S.-C."/>
        </authorList>
    </citation>
    <scope>NUCLEOTIDE SEQUENCE [LARGE SCALE GENOMIC DNA]</scope>
    <source>
        <strain evidence="12">CCB-MM1</strain>
    </source>
</reference>
<dbReference type="KEGG" id="micc:AUP74_01296"/>
<dbReference type="GO" id="GO:0008615">
    <property type="term" value="P:pyridoxine biosynthetic process"/>
    <property type="evidence" value="ECO:0007669"/>
    <property type="project" value="UniProtKB-UniRule"/>
</dbReference>
<comment type="similarity">
    <text evidence="10">Belongs to the PdxA family.</text>
</comment>
<dbReference type="GO" id="GO:0008270">
    <property type="term" value="F:zinc ion binding"/>
    <property type="evidence" value="ECO:0007669"/>
    <property type="project" value="UniProtKB-UniRule"/>
</dbReference>
<comment type="pathway">
    <text evidence="10">Cofactor biosynthesis; pyridoxine 5'-phosphate biosynthesis; pyridoxine 5'-phosphate from D-erythrose 4-phosphate: step 4/5.</text>
</comment>
<dbReference type="GO" id="GO:0000287">
    <property type="term" value="F:magnesium ion binding"/>
    <property type="evidence" value="ECO:0007669"/>
    <property type="project" value="UniProtKB-UniRule"/>
</dbReference>
<evidence type="ECO:0000256" key="6">
    <source>
        <dbReference type="ARBA" id="ARBA00023002"/>
    </source>
</evidence>
<evidence type="ECO:0000256" key="3">
    <source>
        <dbReference type="ARBA" id="ARBA00022833"/>
    </source>
</evidence>
<feature type="binding site" evidence="10">
    <location>
        <position position="214"/>
    </location>
    <ligand>
        <name>a divalent metal cation</name>
        <dbReference type="ChEBI" id="CHEBI:60240"/>
        <note>ligand shared between dimeric partners</note>
    </ligand>
</feature>
<evidence type="ECO:0000313" key="12">
    <source>
        <dbReference type="Proteomes" id="UP000095672"/>
    </source>
</evidence>
<accession>A0A1C9W6I5</accession>
<dbReference type="EMBL" id="CP014143">
    <property type="protein sequence ID" value="AOS96755.1"/>
    <property type="molecule type" value="Genomic_DNA"/>
</dbReference>
<feature type="binding site" evidence="10">
    <location>
        <position position="277"/>
    </location>
    <ligand>
        <name>substrate</name>
    </ligand>
</feature>
<dbReference type="STRING" id="1769779.AUP74_01296"/>
<evidence type="ECO:0000256" key="7">
    <source>
        <dbReference type="ARBA" id="ARBA00023027"/>
    </source>
</evidence>
<keyword evidence="9 10" id="KW-0170">Cobalt</keyword>
<keyword evidence="2 10" id="KW-0479">Metal-binding</keyword>
<keyword evidence="5 10" id="KW-0521">NADP</keyword>
<comment type="cofactor">
    <cofactor evidence="10">
        <name>Zn(2+)</name>
        <dbReference type="ChEBI" id="CHEBI:29105"/>
    </cofactor>
    <cofactor evidence="10">
        <name>Mg(2+)</name>
        <dbReference type="ChEBI" id="CHEBI:18420"/>
    </cofactor>
    <cofactor evidence="10">
        <name>Co(2+)</name>
        <dbReference type="ChEBI" id="CHEBI:48828"/>
    </cofactor>
    <text evidence="10">Binds 1 divalent metal cation per subunit. Can use ions such as Zn(2+), Mg(2+) or Co(2+).</text>
</comment>
<proteinExistence type="inferred from homology"/>
<protein>
    <recommendedName>
        <fullName evidence="10">4-hydroxythreonine-4-phosphate dehydrogenase</fullName>
        <ecNumber evidence="10">1.1.1.262</ecNumber>
    </recommendedName>
    <alternativeName>
        <fullName evidence="10">4-(phosphohydroxy)-L-threonine dehydrogenase</fullName>
    </alternativeName>
</protein>
<dbReference type="RefSeq" id="WP_069946860.1">
    <property type="nucleotide sequence ID" value="NZ_CP014143.1"/>
</dbReference>
<dbReference type="GO" id="GO:0051287">
    <property type="term" value="F:NAD binding"/>
    <property type="evidence" value="ECO:0007669"/>
    <property type="project" value="InterPro"/>
</dbReference>
<evidence type="ECO:0000256" key="9">
    <source>
        <dbReference type="ARBA" id="ARBA00023285"/>
    </source>
</evidence>
<dbReference type="PANTHER" id="PTHR30004">
    <property type="entry name" value="4-HYDROXYTHREONINE-4-PHOSPHATE DEHYDROGENASE"/>
    <property type="match status" value="1"/>
</dbReference>
<dbReference type="UniPathway" id="UPA00244">
    <property type="reaction ID" value="UER00312"/>
</dbReference>
<dbReference type="Gene3D" id="3.40.718.10">
    <property type="entry name" value="Isopropylmalate Dehydrogenase"/>
    <property type="match status" value="1"/>
</dbReference>
<keyword evidence="8 10" id="KW-0664">Pyridoxine biosynthesis</keyword>
<evidence type="ECO:0000256" key="10">
    <source>
        <dbReference type="HAMAP-Rule" id="MF_00536"/>
    </source>
</evidence>
<keyword evidence="4 10" id="KW-0460">Magnesium</keyword>
<dbReference type="NCBIfam" id="TIGR00557">
    <property type="entry name" value="pdxA"/>
    <property type="match status" value="1"/>
</dbReference>
<dbReference type="InterPro" id="IPR037510">
    <property type="entry name" value="PdxA"/>
</dbReference>
<feature type="binding site" evidence="10">
    <location>
        <position position="286"/>
    </location>
    <ligand>
        <name>substrate</name>
    </ligand>
</feature>
<feature type="binding site" evidence="10">
    <location>
        <position position="140"/>
    </location>
    <ligand>
        <name>substrate</name>
    </ligand>
</feature>
<evidence type="ECO:0000256" key="1">
    <source>
        <dbReference type="ARBA" id="ARBA00022490"/>
    </source>
</evidence>
<dbReference type="GO" id="GO:0005737">
    <property type="term" value="C:cytoplasm"/>
    <property type="evidence" value="ECO:0007669"/>
    <property type="project" value="UniProtKB-SubCell"/>
</dbReference>
<keyword evidence="7 10" id="KW-0520">NAD</keyword>
<keyword evidence="3 10" id="KW-0862">Zinc</keyword>
<dbReference type="HAMAP" id="MF_00536">
    <property type="entry name" value="PdxA"/>
    <property type="match status" value="1"/>
</dbReference>
<evidence type="ECO:0000256" key="5">
    <source>
        <dbReference type="ARBA" id="ARBA00022857"/>
    </source>
</evidence>
<dbReference type="AlphaFoldDB" id="A0A1C9W6I5"/>
<dbReference type="SUPFAM" id="SSF53659">
    <property type="entry name" value="Isocitrate/Isopropylmalate dehydrogenase-like"/>
    <property type="match status" value="1"/>
</dbReference>
<comment type="subcellular location">
    <subcellularLocation>
        <location evidence="10">Cytoplasm</location>
    </subcellularLocation>
</comment>
<gene>
    <name evidence="11" type="primary">pdxA1</name>
    <name evidence="10" type="synonym">pdxA</name>
    <name evidence="11" type="ORF">AUP74_01296</name>
</gene>
<organism evidence="11 12">
    <name type="scientific">Microbulbifer aggregans</name>
    <dbReference type="NCBI Taxonomy" id="1769779"/>
    <lineage>
        <taxon>Bacteria</taxon>
        <taxon>Pseudomonadati</taxon>
        <taxon>Pseudomonadota</taxon>
        <taxon>Gammaproteobacteria</taxon>
        <taxon>Cellvibrionales</taxon>
        <taxon>Microbulbiferaceae</taxon>
        <taxon>Microbulbifer</taxon>
    </lineage>
</organism>
<sequence length="333" mass="35397">MIPRIAFTPGEPAGIGPELAVRLASSRANGHRGPVQIVALSDPDLLAEAAERMSLPLKLIPFDPDSAPADTPDGSLYVQPITLAEPATPGRLNPANAPYVVDTLRTAARGCLQRRFDALVTGPVHKGVINEAGIPFSGHTELFAEVAGVERVVMMLAAEELRVALVTTHLPLKDVSAAITSERLEQTILVLHRSLRDQFRLSEPRIGVCGLNPHAGEGGHLGREEIEVIEPALDKLRALGLHLLGPLPADTLFTPPQLARCDAVLAMYHDQGLPVLKFKGFGHAVNITLGLPFIRTSVDHGTALNIAGQNEADCGSLRAALAQAVQLAELRAL</sequence>
<feature type="binding site" evidence="10">
    <location>
        <position position="295"/>
    </location>
    <ligand>
        <name>substrate</name>
    </ligand>
</feature>
<feature type="binding site" evidence="10">
    <location>
        <position position="139"/>
    </location>
    <ligand>
        <name>substrate</name>
    </ligand>
</feature>
<keyword evidence="6 10" id="KW-0560">Oxidoreductase</keyword>
<keyword evidence="12" id="KW-1185">Reference proteome</keyword>
<evidence type="ECO:0000313" key="11">
    <source>
        <dbReference type="EMBL" id="AOS96755.1"/>
    </source>
</evidence>
<dbReference type="GO" id="GO:0050897">
    <property type="term" value="F:cobalt ion binding"/>
    <property type="evidence" value="ECO:0007669"/>
    <property type="project" value="UniProtKB-UniRule"/>
</dbReference>
<dbReference type="PATRIC" id="fig|1769779.3.peg.1314"/>
<evidence type="ECO:0000256" key="4">
    <source>
        <dbReference type="ARBA" id="ARBA00022842"/>
    </source>
</evidence>
<evidence type="ECO:0000256" key="2">
    <source>
        <dbReference type="ARBA" id="ARBA00022723"/>
    </source>
</evidence>
<name>A0A1C9W6I5_9GAMM</name>
<dbReference type="PANTHER" id="PTHR30004:SF5">
    <property type="entry name" value="4-HYDROXYTHREONINE-4-PHOSPHATE DEHYDROGENASE"/>
    <property type="match status" value="1"/>
</dbReference>
<evidence type="ECO:0000256" key="8">
    <source>
        <dbReference type="ARBA" id="ARBA00023096"/>
    </source>
</evidence>
<feature type="binding site" evidence="10">
    <location>
        <position position="269"/>
    </location>
    <ligand>
        <name>a divalent metal cation</name>
        <dbReference type="ChEBI" id="CHEBI:60240"/>
        <note>ligand shared between dimeric partners</note>
    </ligand>
</feature>
<dbReference type="InterPro" id="IPR005255">
    <property type="entry name" value="PdxA_fam"/>
</dbReference>
<dbReference type="Proteomes" id="UP000095672">
    <property type="component" value="Chromosome"/>
</dbReference>
<dbReference type="OrthoDB" id="9801783at2"/>
<dbReference type="Pfam" id="PF04166">
    <property type="entry name" value="PdxA"/>
    <property type="match status" value="1"/>
</dbReference>
<dbReference type="GO" id="GO:0042823">
    <property type="term" value="P:pyridoxal phosphate biosynthetic process"/>
    <property type="evidence" value="ECO:0007669"/>
    <property type="project" value="UniProtKB-UniRule"/>
</dbReference>
<comment type="catalytic activity">
    <reaction evidence="10">
        <text>4-(phosphooxy)-L-threonine + NAD(+) = 3-amino-2-oxopropyl phosphate + CO2 + NADH</text>
        <dbReference type="Rhea" id="RHEA:32275"/>
        <dbReference type="ChEBI" id="CHEBI:16526"/>
        <dbReference type="ChEBI" id="CHEBI:57279"/>
        <dbReference type="ChEBI" id="CHEBI:57540"/>
        <dbReference type="ChEBI" id="CHEBI:57945"/>
        <dbReference type="ChEBI" id="CHEBI:58452"/>
        <dbReference type="EC" id="1.1.1.262"/>
    </reaction>
</comment>
<comment type="function">
    <text evidence="10">Catalyzes the NAD(P)-dependent oxidation of 4-(phosphooxy)-L-threonine (HTP) into 2-amino-3-oxo-4-(phosphooxy)butyric acid which spontaneously decarboxylates to form 3-amino-2-oxopropyl phosphate (AHAP).</text>
</comment>
<keyword evidence="1 10" id="KW-0963">Cytoplasm</keyword>
<dbReference type="GO" id="GO:0050570">
    <property type="term" value="F:4-hydroxythreonine-4-phosphate dehydrogenase activity"/>
    <property type="evidence" value="ECO:0007669"/>
    <property type="project" value="UniProtKB-UniRule"/>
</dbReference>